<proteinExistence type="predicted"/>
<keyword evidence="3" id="KW-1185">Reference proteome</keyword>
<evidence type="ECO:0000313" key="2">
    <source>
        <dbReference type="EMBL" id="MFG1706283.1"/>
    </source>
</evidence>
<dbReference type="RefSeq" id="WP_393168996.1">
    <property type="nucleotide sequence ID" value="NZ_JBICRM010000014.1"/>
</dbReference>
<dbReference type="Proteomes" id="UP001603978">
    <property type="component" value="Unassembled WGS sequence"/>
</dbReference>
<accession>A0ABW7AJF7</accession>
<organism evidence="2 3">
    <name type="scientific">Nonomuraea marmarensis</name>
    <dbReference type="NCBI Taxonomy" id="3351344"/>
    <lineage>
        <taxon>Bacteria</taxon>
        <taxon>Bacillati</taxon>
        <taxon>Actinomycetota</taxon>
        <taxon>Actinomycetes</taxon>
        <taxon>Streptosporangiales</taxon>
        <taxon>Streptosporangiaceae</taxon>
        <taxon>Nonomuraea</taxon>
    </lineage>
</organism>
<dbReference type="InterPro" id="IPR026891">
    <property type="entry name" value="Fn3-like"/>
</dbReference>
<dbReference type="EMBL" id="JBICRM010000014">
    <property type="protein sequence ID" value="MFG1706283.1"/>
    <property type="molecule type" value="Genomic_DNA"/>
</dbReference>
<gene>
    <name evidence="2" type="ORF">ACFLIM_24100</name>
</gene>
<sequence length="111" mass="12244">MPATPSTLGRTPRPTRCWGVWSKATRPRWPRWRSWHRDAAPGETREVTLSLHADQTSYTGAAGRRQVDPGEVELRVGASSADIRAAIPVSMTGPRRHVGFDRVMVASVIQG</sequence>
<name>A0ABW7AJF7_9ACTN</name>
<dbReference type="Pfam" id="PF14310">
    <property type="entry name" value="Fn3-like"/>
    <property type="match status" value="1"/>
</dbReference>
<protein>
    <submittedName>
        <fullName evidence="2">Fibronectin type III-like domain-contianing protein</fullName>
    </submittedName>
</protein>
<comment type="caution">
    <text evidence="2">The sequence shown here is derived from an EMBL/GenBank/DDBJ whole genome shotgun (WGS) entry which is preliminary data.</text>
</comment>
<evidence type="ECO:0000313" key="3">
    <source>
        <dbReference type="Proteomes" id="UP001603978"/>
    </source>
</evidence>
<dbReference type="InterPro" id="IPR013783">
    <property type="entry name" value="Ig-like_fold"/>
</dbReference>
<evidence type="ECO:0000259" key="1">
    <source>
        <dbReference type="Pfam" id="PF14310"/>
    </source>
</evidence>
<reference evidence="2 3" key="1">
    <citation type="submission" date="2024-10" db="EMBL/GenBank/DDBJ databases">
        <authorList>
            <person name="Topkara A.R."/>
            <person name="Saygin H."/>
        </authorList>
    </citation>
    <scope>NUCLEOTIDE SEQUENCE [LARGE SCALE GENOMIC DNA]</scope>
    <source>
        <strain evidence="2 3">M3C6</strain>
    </source>
</reference>
<dbReference type="Gene3D" id="2.60.40.10">
    <property type="entry name" value="Immunoglobulins"/>
    <property type="match status" value="1"/>
</dbReference>
<feature type="domain" description="Fibronectin type III-like" evidence="1">
    <location>
        <begin position="40"/>
        <end position="80"/>
    </location>
</feature>